<keyword evidence="5" id="KW-0460">Magnesium</keyword>
<accession>A0AAE1L1W9</accession>
<dbReference type="SUPFAM" id="SSF53613">
    <property type="entry name" value="Ribokinase-like"/>
    <property type="match status" value="1"/>
</dbReference>
<dbReference type="Pfam" id="PF04587">
    <property type="entry name" value="ADP_PFK_GK"/>
    <property type="match status" value="1"/>
</dbReference>
<organism evidence="8 9">
    <name type="scientific">Petrolisthes cinctipes</name>
    <name type="common">Flat porcelain crab</name>
    <dbReference type="NCBI Taxonomy" id="88211"/>
    <lineage>
        <taxon>Eukaryota</taxon>
        <taxon>Metazoa</taxon>
        <taxon>Ecdysozoa</taxon>
        <taxon>Arthropoda</taxon>
        <taxon>Crustacea</taxon>
        <taxon>Multicrustacea</taxon>
        <taxon>Malacostraca</taxon>
        <taxon>Eumalacostraca</taxon>
        <taxon>Eucarida</taxon>
        <taxon>Decapoda</taxon>
        <taxon>Pleocyemata</taxon>
        <taxon>Anomura</taxon>
        <taxon>Galatheoidea</taxon>
        <taxon>Porcellanidae</taxon>
        <taxon>Petrolisthes</taxon>
    </lineage>
</organism>
<keyword evidence="2" id="KW-0808">Transferase</keyword>
<evidence type="ECO:0000256" key="4">
    <source>
        <dbReference type="ARBA" id="ARBA00022777"/>
    </source>
</evidence>
<evidence type="ECO:0000256" key="6">
    <source>
        <dbReference type="ARBA" id="ARBA00023152"/>
    </source>
</evidence>
<evidence type="ECO:0000256" key="1">
    <source>
        <dbReference type="ARBA" id="ARBA00022490"/>
    </source>
</evidence>
<dbReference type="PROSITE" id="PS51255">
    <property type="entry name" value="ADPK"/>
    <property type="match status" value="1"/>
</dbReference>
<name>A0AAE1L1W9_PETCI</name>
<keyword evidence="7" id="KW-0472">Membrane</keyword>
<keyword evidence="7" id="KW-0812">Transmembrane</keyword>
<dbReference type="GO" id="GO:0046872">
    <property type="term" value="F:metal ion binding"/>
    <property type="evidence" value="ECO:0007669"/>
    <property type="project" value="UniProtKB-KW"/>
</dbReference>
<dbReference type="Gene3D" id="3.40.1190.20">
    <property type="match status" value="1"/>
</dbReference>
<keyword evidence="9" id="KW-1185">Reference proteome</keyword>
<dbReference type="PANTHER" id="PTHR21208:SF1">
    <property type="entry name" value="ADP-DEPENDENT GLUCOKINASE"/>
    <property type="match status" value="1"/>
</dbReference>
<dbReference type="InterPro" id="IPR029056">
    <property type="entry name" value="Ribokinase-like"/>
</dbReference>
<keyword evidence="4" id="KW-0418">Kinase</keyword>
<keyword evidence="1" id="KW-0963">Cytoplasm</keyword>
<evidence type="ECO:0000313" key="8">
    <source>
        <dbReference type="EMBL" id="KAK3892553.1"/>
    </source>
</evidence>
<proteinExistence type="predicted"/>
<evidence type="ECO:0008006" key="10">
    <source>
        <dbReference type="Google" id="ProtNLM"/>
    </source>
</evidence>
<dbReference type="Proteomes" id="UP001286313">
    <property type="component" value="Unassembled WGS sequence"/>
</dbReference>
<dbReference type="PANTHER" id="PTHR21208">
    <property type="entry name" value="ADP-DEPENDENT GLUCOKINASE"/>
    <property type="match status" value="1"/>
</dbReference>
<dbReference type="GO" id="GO:0006006">
    <property type="term" value="P:glucose metabolic process"/>
    <property type="evidence" value="ECO:0007669"/>
    <property type="project" value="TreeGrafter"/>
</dbReference>
<dbReference type="GO" id="GO:0005783">
    <property type="term" value="C:endoplasmic reticulum"/>
    <property type="evidence" value="ECO:0007669"/>
    <property type="project" value="TreeGrafter"/>
</dbReference>
<dbReference type="EMBL" id="JAWQEG010000252">
    <property type="protein sequence ID" value="KAK3892553.1"/>
    <property type="molecule type" value="Genomic_DNA"/>
</dbReference>
<reference evidence="8" key="1">
    <citation type="submission" date="2023-10" db="EMBL/GenBank/DDBJ databases">
        <title>Genome assemblies of two species of porcelain crab, Petrolisthes cinctipes and Petrolisthes manimaculis (Anomura: Porcellanidae).</title>
        <authorList>
            <person name="Angst P."/>
        </authorList>
    </citation>
    <scope>NUCLEOTIDE SEQUENCE</scope>
    <source>
        <strain evidence="8">PB745_01</strain>
        <tissue evidence="8">Gill</tissue>
    </source>
</reference>
<feature type="transmembrane region" description="Helical" evidence="7">
    <location>
        <begin position="6"/>
        <end position="23"/>
    </location>
</feature>
<evidence type="ECO:0000313" key="9">
    <source>
        <dbReference type="Proteomes" id="UP001286313"/>
    </source>
</evidence>
<keyword evidence="7" id="KW-1133">Transmembrane helix</keyword>
<dbReference type="AlphaFoldDB" id="A0AAE1L1W9"/>
<comment type="caution">
    <text evidence="8">The sequence shown here is derived from an EMBL/GenBank/DDBJ whole genome shotgun (WGS) entry which is preliminary data.</text>
</comment>
<evidence type="ECO:0000256" key="3">
    <source>
        <dbReference type="ARBA" id="ARBA00022723"/>
    </source>
</evidence>
<sequence length="474" mass="51957">MATGRVVSSFVSILVIVAAFWYSRDDGHAMLQTRLQEVLDAMLEVEQQYAVGEVRIAVGYGACKDVFVHGSQLLGPLSPPQRTAHFSAIQSLSQLKEMYALFYTAGSAAERFVSNDTLFAELVEMASALPGMYSALGGNAPVMASRFAKEGAKVMLAARRTPYILEQLPEKLIVAGEETTGSDDIHLIIEYKAGESWGAYHTPRANRFIIHSDDSNPTLSTVESFGERLSKFRPHLLVVGGLQMMDNFPFLPGMREERLRAVRDQMKSMPPSTRVHFEMASFTETELLAGLVEHVIPYADSLGMNEQELPNLHSMLRYGNVSLVADFNPRVASVLDQMRDVFRQLSVMRASGRRLTRLHLHTLAFQAVMVATDSPWTHTLAAATKAALTANRHVCGNPQISIETARMLMDDGFTLSEASGSGRVIFDNQHPVSCWKEQGGRVEVCIAPVLVCTTVRHTAGGGDNISAAGLVLQV</sequence>
<protein>
    <recommendedName>
        <fullName evidence="10">ADP-dependent glucokinase</fullName>
    </recommendedName>
</protein>
<evidence type="ECO:0000256" key="5">
    <source>
        <dbReference type="ARBA" id="ARBA00022842"/>
    </source>
</evidence>
<evidence type="ECO:0000256" key="7">
    <source>
        <dbReference type="SAM" id="Phobius"/>
    </source>
</evidence>
<gene>
    <name evidence="8" type="ORF">Pcinc_003602</name>
</gene>
<dbReference type="GO" id="GO:0006096">
    <property type="term" value="P:glycolytic process"/>
    <property type="evidence" value="ECO:0007669"/>
    <property type="project" value="UniProtKB-KW"/>
</dbReference>
<evidence type="ECO:0000256" key="2">
    <source>
        <dbReference type="ARBA" id="ARBA00022679"/>
    </source>
</evidence>
<dbReference type="GO" id="GO:0043843">
    <property type="term" value="F:ADP-specific glucokinase activity"/>
    <property type="evidence" value="ECO:0007669"/>
    <property type="project" value="TreeGrafter"/>
</dbReference>
<dbReference type="InterPro" id="IPR007666">
    <property type="entry name" value="ADP_PFK/GK"/>
</dbReference>
<keyword evidence="3" id="KW-0479">Metal-binding</keyword>
<keyword evidence="6" id="KW-0324">Glycolysis</keyword>